<dbReference type="InterPro" id="IPR041700">
    <property type="entry name" value="OMP_b-brl_3"/>
</dbReference>
<evidence type="ECO:0000256" key="1">
    <source>
        <dbReference type="ARBA" id="ARBA00004442"/>
    </source>
</evidence>
<feature type="region of interest" description="Disordered" evidence="4">
    <location>
        <begin position="792"/>
        <end position="818"/>
    </location>
</feature>
<protein>
    <recommendedName>
        <fullName evidence="6">Outer membrane protein beta-barrel domain-containing protein</fullName>
    </recommendedName>
</protein>
<evidence type="ECO:0000313" key="7">
    <source>
        <dbReference type="EMBL" id="KIC93872.1"/>
    </source>
</evidence>
<keyword evidence="8" id="KW-1185">Reference proteome</keyword>
<name>A0A0C1L1H1_9BACT</name>
<evidence type="ECO:0000256" key="3">
    <source>
        <dbReference type="ARBA" id="ARBA00023237"/>
    </source>
</evidence>
<dbReference type="InterPro" id="IPR037066">
    <property type="entry name" value="Plug_dom_sf"/>
</dbReference>
<dbReference type="PANTHER" id="PTHR40980">
    <property type="entry name" value="PLUG DOMAIN-CONTAINING PROTEIN"/>
    <property type="match status" value="1"/>
</dbReference>
<dbReference type="InterPro" id="IPR008969">
    <property type="entry name" value="CarboxyPept-like_regulatory"/>
</dbReference>
<evidence type="ECO:0000256" key="2">
    <source>
        <dbReference type="ARBA" id="ARBA00023136"/>
    </source>
</evidence>
<dbReference type="STRING" id="1349421.OI18_14895"/>
<dbReference type="SUPFAM" id="SSF56935">
    <property type="entry name" value="Porins"/>
    <property type="match status" value="1"/>
</dbReference>
<reference evidence="7 8" key="1">
    <citation type="submission" date="2014-11" db="EMBL/GenBank/DDBJ databases">
        <title>Genome sequence of Flavihumibacter solisilvae 3-3.</title>
        <authorList>
            <person name="Zhou G."/>
            <person name="Li M."/>
            <person name="Wang G."/>
        </authorList>
    </citation>
    <scope>NUCLEOTIDE SEQUENCE [LARGE SCALE GENOMIC DNA]</scope>
    <source>
        <strain evidence="7 8">3-3</strain>
    </source>
</reference>
<dbReference type="Gene3D" id="2.170.130.10">
    <property type="entry name" value="TonB-dependent receptor, plug domain"/>
    <property type="match status" value="1"/>
</dbReference>
<dbReference type="GO" id="GO:0009279">
    <property type="term" value="C:cell outer membrane"/>
    <property type="evidence" value="ECO:0007669"/>
    <property type="project" value="UniProtKB-SubCell"/>
</dbReference>
<keyword evidence="5" id="KW-0732">Signal</keyword>
<evidence type="ECO:0000256" key="5">
    <source>
        <dbReference type="SAM" id="SignalP"/>
    </source>
</evidence>
<dbReference type="AlphaFoldDB" id="A0A0C1L1H1"/>
<accession>A0A0C1L1H1</accession>
<dbReference type="Pfam" id="PF13620">
    <property type="entry name" value="CarboxypepD_reg"/>
    <property type="match status" value="1"/>
</dbReference>
<dbReference type="Gene3D" id="2.40.170.20">
    <property type="entry name" value="TonB-dependent receptor, beta-barrel domain"/>
    <property type="match status" value="1"/>
</dbReference>
<organism evidence="7 8">
    <name type="scientific">Flavihumibacter solisilvae</name>
    <dbReference type="NCBI Taxonomy" id="1349421"/>
    <lineage>
        <taxon>Bacteria</taxon>
        <taxon>Pseudomonadati</taxon>
        <taxon>Bacteroidota</taxon>
        <taxon>Chitinophagia</taxon>
        <taxon>Chitinophagales</taxon>
        <taxon>Chitinophagaceae</taxon>
        <taxon>Flavihumibacter</taxon>
    </lineage>
</organism>
<feature type="chain" id="PRO_5002134662" description="Outer membrane protein beta-barrel domain-containing protein" evidence="5">
    <location>
        <begin position="21"/>
        <end position="818"/>
    </location>
</feature>
<dbReference type="Pfam" id="PF14905">
    <property type="entry name" value="OMP_b-brl_3"/>
    <property type="match status" value="1"/>
</dbReference>
<dbReference type="Proteomes" id="UP000031408">
    <property type="component" value="Unassembled WGS sequence"/>
</dbReference>
<evidence type="ECO:0000256" key="4">
    <source>
        <dbReference type="SAM" id="MobiDB-lite"/>
    </source>
</evidence>
<comment type="caution">
    <text evidence="7">The sequence shown here is derived from an EMBL/GenBank/DDBJ whole genome shotgun (WGS) entry which is preliminary data.</text>
</comment>
<gene>
    <name evidence="7" type="ORF">OI18_14895</name>
</gene>
<comment type="subcellular location">
    <subcellularLocation>
        <location evidence="1">Cell outer membrane</location>
    </subcellularLocation>
</comment>
<dbReference type="RefSeq" id="WP_039141156.1">
    <property type="nucleotide sequence ID" value="NZ_JSVC01000016.1"/>
</dbReference>
<evidence type="ECO:0000259" key="6">
    <source>
        <dbReference type="Pfam" id="PF14905"/>
    </source>
</evidence>
<dbReference type="PANTHER" id="PTHR40980:SF4">
    <property type="entry name" value="TONB-DEPENDENT RECEPTOR-LIKE BETA-BARREL DOMAIN-CONTAINING PROTEIN"/>
    <property type="match status" value="1"/>
</dbReference>
<feature type="signal peptide" evidence="5">
    <location>
        <begin position="1"/>
        <end position="20"/>
    </location>
</feature>
<feature type="domain" description="Outer membrane protein beta-barrel" evidence="6">
    <location>
        <begin position="382"/>
        <end position="787"/>
    </location>
</feature>
<dbReference type="Gene3D" id="2.60.40.1120">
    <property type="entry name" value="Carboxypeptidase-like, regulatory domain"/>
    <property type="match status" value="1"/>
</dbReference>
<evidence type="ECO:0000313" key="8">
    <source>
        <dbReference type="Proteomes" id="UP000031408"/>
    </source>
</evidence>
<proteinExistence type="predicted"/>
<dbReference type="InterPro" id="IPR036942">
    <property type="entry name" value="Beta-barrel_TonB_sf"/>
</dbReference>
<sequence length="818" mass="91369">MKKILVLLMALQVFAYSVSAQTNGSLKGKVTDSTGKAIEAATIEIYKKGNAKLQKMATSSKEGAFEVSLAEGIYELSVSAIGYHTFKSKEINVKGNGEVNNAGTIGLQQSAANLKDVTVTAKKPMVEVKPDKMVVNVDAYITNAGSNALEVLEKSPGVTVDRDGNISLKGKTGVIVLVDGKQTYLSGADLANLLRNTPSNQLETVEIMTQPSAKYDASGNSGIINIRTKKGRQNGFNGTVNLGYIQGVYPKSPTSISLNYKKNKINWFGNASYGYWQGFSNLNLVRKFTDVNGEELVSVFDQESKNSFVGRNTTIRTGIDYSIDKMTTIGFQIFGTYNPRTFSANSTAHIYNGKGILDSTNVAYSQNKDPWKNGGMNLNLRKRFDTTGRELSADLDYIVYRSRSKQTSDNHTYYPDGSTPGTLFINGYLPSNINIYSVKVDYVHPLGKAGKIEAGVKSSLVQTDNDAQYTLWDEGQETWVNDTGRTNHFLYDENINAVYASYNREIGKWSIQAGLRMEHTYATGDQITKDSSFTRNYAQLFPTAYLSYKLNPKNTFTMSYGRRIERPNYQDMNPFQYFLDQFTYRQGNPMLQPQFSNNIELSHNFKGVLNTTINFTQTTDVINDVLKQNQETKVTYLTKENVAKRRNIGIAMSYNQPLTKWWTVSLYGNLFNNYFEGVVNNEPLKADITSFTGNMNNQFKITKTWSAELSGFYRSKMLDAAMMVAEPMGVVSCGFSKQILKTKGTVKINIIDPFYIQKFRGTTQHGPIDVNIKSQWDNRRVGFTFVYRFGTQQQQAAPRRRSGSATDEQNRVGGSGQQ</sequence>
<keyword evidence="2" id="KW-0472">Membrane</keyword>
<dbReference type="SUPFAM" id="SSF49464">
    <property type="entry name" value="Carboxypeptidase regulatory domain-like"/>
    <property type="match status" value="1"/>
</dbReference>
<keyword evidence="3" id="KW-0998">Cell outer membrane</keyword>
<dbReference type="OrthoDB" id="905812at2"/>
<dbReference type="EMBL" id="JSVC01000016">
    <property type="protein sequence ID" value="KIC93872.1"/>
    <property type="molecule type" value="Genomic_DNA"/>
</dbReference>